<dbReference type="PANTHER" id="PTHR10357:SF210">
    <property type="entry name" value="MALTODEXTRIN GLUCOSIDASE"/>
    <property type="match status" value="1"/>
</dbReference>
<accession>A0ABN0WQS4</accession>
<dbReference type="Pfam" id="PF00128">
    <property type="entry name" value="Alpha-amylase"/>
    <property type="match status" value="1"/>
</dbReference>
<dbReference type="InterPro" id="IPR006047">
    <property type="entry name" value="GH13_cat_dom"/>
</dbReference>
<dbReference type="RefSeq" id="WP_252798935.1">
    <property type="nucleotide sequence ID" value="NZ_BAAABM010000029.1"/>
</dbReference>
<evidence type="ECO:0000313" key="4">
    <source>
        <dbReference type="EMBL" id="GAA0344122.1"/>
    </source>
</evidence>
<evidence type="ECO:0000313" key="5">
    <source>
        <dbReference type="Proteomes" id="UP001501822"/>
    </source>
</evidence>
<dbReference type="EMBL" id="BAAABM010000029">
    <property type="protein sequence ID" value="GAA0344122.1"/>
    <property type="molecule type" value="Genomic_DNA"/>
</dbReference>
<keyword evidence="1" id="KW-0378">Hydrolase</keyword>
<organism evidence="4 5">
    <name type="scientific">Actinoallomurus spadix</name>
    <dbReference type="NCBI Taxonomy" id="79912"/>
    <lineage>
        <taxon>Bacteria</taxon>
        <taxon>Bacillati</taxon>
        <taxon>Actinomycetota</taxon>
        <taxon>Actinomycetes</taxon>
        <taxon>Streptosporangiales</taxon>
        <taxon>Thermomonosporaceae</taxon>
        <taxon>Actinoallomurus</taxon>
    </lineage>
</organism>
<sequence>MHWSEHAVWWHVYPLGFTGAERQALPPAAPPVPRLSRLADWLDYLVALGCNGLALGPVFAAETHGYDTVDHFRVDPRLGTEQDLLRLIEQASGRGVRVLLDGVFNHVGRGFPAFADVAEHGPRSRYASWFRPAPGGAYETFEGHDRLVALNHDEPEVADYVTEVMTHWLERGVAGWRLDAAYAVPLPFWRTVTGRVRARFPGAWLMGEVIHGDYASYVTEGGLDSVTQYELWKAIWSSLNDRNLFELAWALKRHNALLETFTPHTFIGNHDVTRIASRLHDPRHLEHALVILCTIGGIPAIYSGDEQAFRGIKEERAGGDDAIRPAFPDDPADLAGHGRPYYRLHQDLIGFRRRHPWLVRARTTVTTLTNTVLVYTAGEGDEGVAVALNAADGPAEADLPAGEWRHAAGPGRVEGRRVVLPAAGWAIAALAR</sequence>
<reference evidence="4 5" key="1">
    <citation type="journal article" date="2019" name="Int. J. Syst. Evol. Microbiol.">
        <title>The Global Catalogue of Microorganisms (GCM) 10K type strain sequencing project: providing services to taxonomists for standard genome sequencing and annotation.</title>
        <authorList>
            <consortium name="The Broad Institute Genomics Platform"/>
            <consortium name="The Broad Institute Genome Sequencing Center for Infectious Disease"/>
            <person name="Wu L."/>
            <person name="Ma J."/>
        </authorList>
    </citation>
    <scope>NUCLEOTIDE SEQUENCE [LARGE SCALE GENOMIC DNA]</scope>
    <source>
        <strain evidence="4 5">JCM 3146</strain>
    </source>
</reference>
<protein>
    <submittedName>
        <fullName evidence="4">Alpha-amylase family protein</fullName>
    </submittedName>
</protein>
<evidence type="ECO:0000256" key="2">
    <source>
        <dbReference type="ARBA" id="ARBA00023295"/>
    </source>
</evidence>
<dbReference type="CDD" id="cd11354">
    <property type="entry name" value="AmyAc_bac_CMD_like"/>
    <property type="match status" value="1"/>
</dbReference>
<dbReference type="InterPro" id="IPR017853">
    <property type="entry name" value="GH"/>
</dbReference>
<dbReference type="SUPFAM" id="SSF51445">
    <property type="entry name" value="(Trans)glycosidases"/>
    <property type="match status" value="1"/>
</dbReference>
<dbReference type="Gene3D" id="3.20.20.80">
    <property type="entry name" value="Glycosidases"/>
    <property type="match status" value="1"/>
</dbReference>
<proteinExistence type="predicted"/>
<comment type="caution">
    <text evidence="4">The sequence shown here is derived from an EMBL/GenBank/DDBJ whole genome shotgun (WGS) entry which is preliminary data.</text>
</comment>
<feature type="domain" description="Glycosyl hydrolase family 13 catalytic" evidence="3">
    <location>
        <begin position="11"/>
        <end position="352"/>
    </location>
</feature>
<dbReference type="PANTHER" id="PTHR10357">
    <property type="entry name" value="ALPHA-AMYLASE FAMILY MEMBER"/>
    <property type="match status" value="1"/>
</dbReference>
<dbReference type="Proteomes" id="UP001501822">
    <property type="component" value="Unassembled WGS sequence"/>
</dbReference>
<gene>
    <name evidence="4" type="ORF">GCM10010151_37280</name>
</gene>
<evidence type="ECO:0000256" key="1">
    <source>
        <dbReference type="ARBA" id="ARBA00022801"/>
    </source>
</evidence>
<dbReference type="SMART" id="SM00642">
    <property type="entry name" value="Aamy"/>
    <property type="match status" value="1"/>
</dbReference>
<keyword evidence="5" id="KW-1185">Reference proteome</keyword>
<name>A0ABN0WQS4_9ACTN</name>
<keyword evidence="2" id="KW-0326">Glycosidase</keyword>
<evidence type="ECO:0000259" key="3">
    <source>
        <dbReference type="SMART" id="SM00642"/>
    </source>
</evidence>